<dbReference type="Pfam" id="PF00884">
    <property type="entry name" value="Sulfatase"/>
    <property type="match status" value="2"/>
</dbReference>
<dbReference type="PANTHER" id="PTHR45953">
    <property type="entry name" value="IDURONATE 2-SULFATASE"/>
    <property type="match status" value="1"/>
</dbReference>
<sequence length="521" mass="59502">MGKVKNVLFIMCDQLRADHLSCAGHPHLKTPAIDALAARGVRFPRAYVQSGVCGPSRMSFYTGRYVSSHGATWNRVPLSLREKTIGDFLSAAGIKVALAGKTHVLPDLEALERFGIEGGSALDALMRAGRFEELDRYDGHSPPGGESGYADYLRRHGYVSDDPWSDFVIAADGPNGEKASGWHMRNVHLPARVKEEHSETAYMTREAMRFIDEMGETPWCLHLSYVKPHWPYMAPAPYHNMYGAADMLPLNRDEQERANEHPVLAAYREMEESVSFSRPEAPGIVRPAYMGLITQLDDWLGRLFAHMERAGRLDDTLIVFTADHGDFLGDHWLGEKEMFYEEAQRVPFIVVDPDPEADLTRGTVDERFVEAIDVVPTILETLGLPTQDHLLEGRSLLPLLRKIHLDSWRDAVFSELDYSFREARKILGRKPNECRAIMVRTDRWKYVWWQGYRPMLFDLANDPKERRDLGNDLTYAPIFREMEERLNAWAKARKSRVTVDDAYVEARTAKHRQHGIFFGQW</sequence>
<dbReference type="EMBL" id="JAHOPB010000001">
    <property type="protein sequence ID" value="MBU8873071.1"/>
    <property type="molecule type" value="Genomic_DNA"/>
</dbReference>
<reference evidence="4 5" key="1">
    <citation type="submission" date="2021-06" db="EMBL/GenBank/DDBJ databases">
        <authorList>
            <person name="Lee D.H."/>
        </authorList>
    </citation>
    <scope>NUCLEOTIDE SEQUENCE [LARGE SCALE GENOMIC DNA]</scope>
    <source>
        <strain evidence="4 5">MMS21-HV4-11</strain>
    </source>
</reference>
<dbReference type="PANTHER" id="PTHR45953:SF1">
    <property type="entry name" value="IDURONATE 2-SULFATASE"/>
    <property type="match status" value="1"/>
</dbReference>
<keyword evidence="5" id="KW-1185">Reference proteome</keyword>
<gene>
    <name evidence="4" type="ORF">KQ910_04820</name>
</gene>
<keyword evidence="1" id="KW-0479">Metal-binding</keyword>
<dbReference type="RefSeq" id="WP_216957339.1">
    <property type="nucleotide sequence ID" value="NZ_JAHOPB010000001.1"/>
</dbReference>
<keyword evidence="2" id="KW-0378">Hydrolase</keyword>
<proteinExistence type="predicted"/>
<name>A0ABS6IEN7_9HYPH</name>
<protein>
    <submittedName>
        <fullName evidence="4">Alkaline phosphatase family protein</fullName>
    </submittedName>
</protein>
<comment type="caution">
    <text evidence="4">The sequence shown here is derived from an EMBL/GenBank/DDBJ whole genome shotgun (WGS) entry which is preliminary data.</text>
</comment>
<evidence type="ECO:0000256" key="1">
    <source>
        <dbReference type="ARBA" id="ARBA00022723"/>
    </source>
</evidence>
<dbReference type="Proteomes" id="UP000727907">
    <property type="component" value="Unassembled WGS sequence"/>
</dbReference>
<organism evidence="4 5">
    <name type="scientific">Reyranella humidisoli</name>
    <dbReference type="NCBI Taxonomy" id="2849149"/>
    <lineage>
        <taxon>Bacteria</taxon>
        <taxon>Pseudomonadati</taxon>
        <taxon>Pseudomonadota</taxon>
        <taxon>Alphaproteobacteria</taxon>
        <taxon>Hyphomicrobiales</taxon>
        <taxon>Reyranellaceae</taxon>
        <taxon>Reyranella</taxon>
    </lineage>
</organism>
<feature type="domain" description="Sulfatase N-terminal" evidence="3">
    <location>
        <begin position="140"/>
        <end position="383"/>
    </location>
</feature>
<evidence type="ECO:0000256" key="2">
    <source>
        <dbReference type="ARBA" id="ARBA00022801"/>
    </source>
</evidence>
<dbReference type="CDD" id="cd16028">
    <property type="entry name" value="PMH"/>
    <property type="match status" value="1"/>
</dbReference>
<evidence type="ECO:0000313" key="4">
    <source>
        <dbReference type="EMBL" id="MBU8873071.1"/>
    </source>
</evidence>
<dbReference type="InterPro" id="IPR000917">
    <property type="entry name" value="Sulfatase_N"/>
</dbReference>
<evidence type="ECO:0000313" key="5">
    <source>
        <dbReference type="Proteomes" id="UP000727907"/>
    </source>
</evidence>
<accession>A0ABS6IEN7</accession>
<feature type="domain" description="Sulfatase N-terminal" evidence="3">
    <location>
        <begin position="5"/>
        <end position="105"/>
    </location>
</feature>
<evidence type="ECO:0000259" key="3">
    <source>
        <dbReference type="Pfam" id="PF00884"/>
    </source>
</evidence>